<proteinExistence type="predicted"/>
<organism evidence="1 2">
    <name type="scientific">Meloidogyne incognita</name>
    <name type="common">Southern root-knot nematode worm</name>
    <name type="synonym">Oxyuris incognita</name>
    <dbReference type="NCBI Taxonomy" id="6306"/>
    <lineage>
        <taxon>Eukaryota</taxon>
        <taxon>Metazoa</taxon>
        <taxon>Ecdysozoa</taxon>
        <taxon>Nematoda</taxon>
        <taxon>Chromadorea</taxon>
        <taxon>Rhabditida</taxon>
        <taxon>Tylenchina</taxon>
        <taxon>Tylenchomorpha</taxon>
        <taxon>Tylenchoidea</taxon>
        <taxon>Meloidogynidae</taxon>
        <taxon>Meloidogyninae</taxon>
        <taxon>Meloidogyne</taxon>
        <taxon>Meloidogyne incognita group</taxon>
    </lineage>
</organism>
<name>A0A914LEA6_MELIC</name>
<keyword evidence="1" id="KW-1185">Reference proteome</keyword>
<sequence>MVQILSLDTNWLLQHLPHNQFRILGQLFNLILDLYLLVSPTLKRLFCLVVGYNNKQQNWELFGKVEKLVQAKGIGLPLLHTLSTTQALQKFKHQ</sequence>
<evidence type="ECO:0000313" key="1">
    <source>
        <dbReference type="Proteomes" id="UP000887563"/>
    </source>
</evidence>
<protein>
    <submittedName>
        <fullName evidence="2">Uncharacterized protein</fullName>
    </submittedName>
</protein>
<dbReference type="Proteomes" id="UP000887563">
    <property type="component" value="Unplaced"/>
</dbReference>
<dbReference type="WBParaSite" id="Minc3s00457g12634">
    <property type="protein sequence ID" value="Minc3s00457g12634"/>
    <property type="gene ID" value="Minc3s00457g12634"/>
</dbReference>
<reference evidence="2" key="1">
    <citation type="submission" date="2022-11" db="UniProtKB">
        <authorList>
            <consortium name="WormBaseParasite"/>
        </authorList>
    </citation>
    <scope>IDENTIFICATION</scope>
</reference>
<accession>A0A914LEA6</accession>
<evidence type="ECO:0000313" key="2">
    <source>
        <dbReference type="WBParaSite" id="Minc3s00457g12634"/>
    </source>
</evidence>
<dbReference type="AlphaFoldDB" id="A0A914LEA6"/>